<dbReference type="InterPro" id="IPR011990">
    <property type="entry name" value="TPR-like_helical_dom_sf"/>
</dbReference>
<dbReference type="InterPro" id="IPR053163">
    <property type="entry name" value="HTH-type_regulator_Rgg"/>
</dbReference>
<dbReference type="SMART" id="SM00530">
    <property type="entry name" value="HTH_XRE"/>
    <property type="match status" value="1"/>
</dbReference>
<sequence length="432" mass="51495">MSSVGHLIKLERVAKKIKQTSLAKGICSPSYLSKIENNLIVPSDEVIRLILKRLDIELKEIPNKEEDQIVLSLSEMYKKSIIKRERQDIIEYLKSLWSNSINFMKLSNYYDYLLYSFRLLMISGKEKRYSDKFYQLLKNLEVHFNEKQTFLYNLNSGLYHHLENNNENALFHLERSLDFINKIPLEEFEKADFHNVISLSYLKNMDYSNAILFSSKALEFYKDNLLFERSIDCYLTIGIAQKNLINYKNAEENYNLALKLANDLNLEYYKSIILHNLGFLYASQDIHEKAIIYYKKSLEIKDMCGYMEGAIITILSIVKEYSKQNNSIQVQQWCKEGLKRIIHSEDQFYKSYHFHFLIYRYLYNITPEFESILKKAIKYFEEINDDRHTQKYSILLADYYFKVNKFKAAGLFYKKSNNVLLRQKKIKSWEDL</sequence>
<dbReference type="PROSITE" id="PS50943">
    <property type="entry name" value="HTH_CROC1"/>
    <property type="match status" value="1"/>
</dbReference>
<dbReference type="EMBL" id="VDGI01000029">
    <property type="protein sequence ID" value="TQR17326.1"/>
    <property type="molecule type" value="Genomic_DNA"/>
</dbReference>
<dbReference type="Proteomes" id="UP000316626">
    <property type="component" value="Unassembled WGS sequence"/>
</dbReference>
<dbReference type="InterPro" id="IPR019734">
    <property type="entry name" value="TPR_rpt"/>
</dbReference>
<dbReference type="PANTHER" id="PTHR37038">
    <property type="entry name" value="TRANSCRIPTIONAL REGULATOR-RELATED"/>
    <property type="match status" value="1"/>
</dbReference>
<dbReference type="Gene3D" id="1.10.260.40">
    <property type="entry name" value="lambda repressor-like DNA-binding domains"/>
    <property type="match status" value="1"/>
</dbReference>
<evidence type="ECO:0000259" key="1">
    <source>
        <dbReference type="PROSITE" id="PS50943"/>
    </source>
</evidence>
<name>A0A544TIQ5_9BACI</name>
<dbReference type="Pfam" id="PF01381">
    <property type="entry name" value="HTH_3"/>
    <property type="match status" value="1"/>
</dbReference>
<dbReference type="OrthoDB" id="252257at2"/>
<reference evidence="2 3" key="1">
    <citation type="submission" date="2019-06" db="EMBL/GenBank/DDBJ databases">
        <title>Psychrobacillus vulpis sp. nov., a new species isolated from feces of a red fox that inhabits in The Tablas de Daimiel Natural Park, Albacete, Spain.</title>
        <authorList>
            <person name="Rodriguez M."/>
            <person name="Reina J.C."/>
            <person name="Bejar V."/>
            <person name="Llamas I."/>
        </authorList>
    </citation>
    <scope>NUCLEOTIDE SEQUENCE [LARGE SCALE GENOMIC DNA]</scope>
    <source>
        <strain evidence="2 3">Z8</strain>
    </source>
</reference>
<dbReference type="SUPFAM" id="SSF48452">
    <property type="entry name" value="TPR-like"/>
    <property type="match status" value="1"/>
</dbReference>
<dbReference type="InterPro" id="IPR001387">
    <property type="entry name" value="Cro/C1-type_HTH"/>
</dbReference>
<dbReference type="CDD" id="cd00093">
    <property type="entry name" value="HTH_XRE"/>
    <property type="match status" value="1"/>
</dbReference>
<evidence type="ECO:0000313" key="2">
    <source>
        <dbReference type="EMBL" id="TQR17326.1"/>
    </source>
</evidence>
<dbReference type="SUPFAM" id="SSF47413">
    <property type="entry name" value="lambda repressor-like DNA-binding domains"/>
    <property type="match status" value="1"/>
</dbReference>
<organism evidence="2 3">
    <name type="scientific">Psychrobacillus vulpis</name>
    <dbReference type="NCBI Taxonomy" id="2325572"/>
    <lineage>
        <taxon>Bacteria</taxon>
        <taxon>Bacillati</taxon>
        <taxon>Bacillota</taxon>
        <taxon>Bacilli</taxon>
        <taxon>Bacillales</taxon>
        <taxon>Bacillaceae</taxon>
        <taxon>Psychrobacillus</taxon>
    </lineage>
</organism>
<dbReference type="SMART" id="SM00028">
    <property type="entry name" value="TPR"/>
    <property type="match status" value="4"/>
</dbReference>
<keyword evidence="3" id="KW-1185">Reference proteome</keyword>
<gene>
    <name evidence="2" type="ORF">FG384_18335</name>
</gene>
<evidence type="ECO:0000313" key="3">
    <source>
        <dbReference type="Proteomes" id="UP000316626"/>
    </source>
</evidence>
<protein>
    <submittedName>
        <fullName evidence="2">Helix-turn-helix domain-containing protein</fullName>
    </submittedName>
</protein>
<dbReference type="GO" id="GO:0003677">
    <property type="term" value="F:DNA binding"/>
    <property type="evidence" value="ECO:0007669"/>
    <property type="project" value="InterPro"/>
</dbReference>
<dbReference type="Gene3D" id="1.25.40.10">
    <property type="entry name" value="Tetratricopeptide repeat domain"/>
    <property type="match status" value="1"/>
</dbReference>
<dbReference type="RefSeq" id="WP_142644137.1">
    <property type="nucleotide sequence ID" value="NZ_VDGI01000029.1"/>
</dbReference>
<dbReference type="InterPro" id="IPR010982">
    <property type="entry name" value="Lambda_DNA-bd_dom_sf"/>
</dbReference>
<dbReference type="AlphaFoldDB" id="A0A544TIQ5"/>
<proteinExistence type="predicted"/>
<feature type="domain" description="HTH cro/C1-type" evidence="1">
    <location>
        <begin position="8"/>
        <end position="61"/>
    </location>
</feature>
<comment type="caution">
    <text evidence="2">The sequence shown here is derived from an EMBL/GenBank/DDBJ whole genome shotgun (WGS) entry which is preliminary data.</text>
</comment>
<accession>A0A544TIQ5</accession>